<feature type="transmembrane region" description="Helical" evidence="2">
    <location>
        <begin position="552"/>
        <end position="574"/>
    </location>
</feature>
<feature type="compositionally biased region" description="Basic and acidic residues" evidence="1">
    <location>
        <begin position="93"/>
        <end position="131"/>
    </location>
</feature>
<keyword evidence="4" id="KW-1185">Reference proteome</keyword>
<feature type="region of interest" description="Disordered" evidence="1">
    <location>
        <begin position="57"/>
        <end position="80"/>
    </location>
</feature>
<protein>
    <submittedName>
        <fullName evidence="3">Uncharacterized protein</fullName>
    </submittedName>
</protein>
<feature type="compositionally biased region" description="Basic residues" evidence="1">
    <location>
        <begin position="149"/>
        <end position="160"/>
    </location>
</feature>
<keyword evidence="2" id="KW-1133">Transmembrane helix</keyword>
<feature type="region of interest" description="Disordered" evidence="1">
    <location>
        <begin position="93"/>
        <end position="174"/>
    </location>
</feature>
<evidence type="ECO:0000256" key="2">
    <source>
        <dbReference type="SAM" id="Phobius"/>
    </source>
</evidence>
<keyword evidence="2" id="KW-0472">Membrane</keyword>
<evidence type="ECO:0000256" key="1">
    <source>
        <dbReference type="SAM" id="MobiDB-lite"/>
    </source>
</evidence>
<gene>
    <name evidence="3" type="ORF">DPMN_125347</name>
</gene>
<dbReference type="Proteomes" id="UP000828390">
    <property type="component" value="Unassembled WGS sequence"/>
</dbReference>
<reference evidence="3" key="1">
    <citation type="journal article" date="2019" name="bioRxiv">
        <title>The Genome of the Zebra Mussel, Dreissena polymorpha: A Resource for Invasive Species Research.</title>
        <authorList>
            <person name="McCartney M.A."/>
            <person name="Auch B."/>
            <person name="Kono T."/>
            <person name="Mallez S."/>
            <person name="Zhang Y."/>
            <person name="Obille A."/>
            <person name="Becker A."/>
            <person name="Abrahante J.E."/>
            <person name="Garbe J."/>
            <person name="Badalamenti J.P."/>
            <person name="Herman A."/>
            <person name="Mangelson H."/>
            <person name="Liachko I."/>
            <person name="Sullivan S."/>
            <person name="Sone E.D."/>
            <person name="Koren S."/>
            <person name="Silverstein K.A.T."/>
            <person name="Beckman K.B."/>
            <person name="Gohl D.M."/>
        </authorList>
    </citation>
    <scope>NUCLEOTIDE SEQUENCE</scope>
    <source>
        <strain evidence="3">Duluth1</strain>
        <tissue evidence="3">Whole animal</tissue>
    </source>
</reference>
<proteinExistence type="predicted"/>
<feature type="region of interest" description="Disordered" evidence="1">
    <location>
        <begin position="1"/>
        <end position="32"/>
    </location>
</feature>
<reference evidence="3" key="2">
    <citation type="submission" date="2020-11" db="EMBL/GenBank/DDBJ databases">
        <authorList>
            <person name="McCartney M.A."/>
            <person name="Auch B."/>
            <person name="Kono T."/>
            <person name="Mallez S."/>
            <person name="Becker A."/>
            <person name="Gohl D.M."/>
            <person name="Silverstein K.A.T."/>
            <person name="Koren S."/>
            <person name="Bechman K.B."/>
            <person name="Herman A."/>
            <person name="Abrahante J.E."/>
            <person name="Garbe J."/>
        </authorList>
    </citation>
    <scope>NUCLEOTIDE SEQUENCE</scope>
    <source>
        <strain evidence="3">Duluth1</strain>
        <tissue evidence="3">Whole animal</tissue>
    </source>
</reference>
<feature type="compositionally biased region" description="Basic and acidic residues" evidence="1">
    <location>
        <begin position="11"/>
        <end position="32"/>
    </location>
</feature>
<keyword evidence="2" id="KW-0812">Transmembrane</keyword>
<organism evidence="3 4">
    <name type="scientific">Dreissena polymorpha</name>
    <name type="common">Zebra mussel</name>
    <name type="synonym">Mytilus polymorpha</name>
    <dbReference type="NCBI Taxonomy" id="45954"/>
    <lineage>
        <taxon>Eukaryota</taxon>
        <taxon>Metazoa</taxon>
        <taxon>Spiralia</taxon>
        <taxon>Lophotrochozoa</taxon>
        <taxon>Mollusca</taxon>
        <taxon>Bivalvia</taxon>
        <taxon>Autobranchia</taxon>
        <taxon>Heteroconchia</taxon>
        <taxon>Euheterodonta</taxon>
        <taxon>Imparidentia</taxon>
        <taxon>Neoheterodontei</taxon>
        <taxon>Myida</taxon>
        <taxon>Dreissenoidea</taxon>
        <taxon>Dreissenidae</taxon>
        <taxon>Dreissena</taxon>
    </lineage>
</organism>
<sequence>MTELQVITEEEAVKNNDEEKTDAIPGINKERPLFMPNKNGFMTFPVPNPDEVIIGTTRAIPAEKDDHPGDNKGPSSCDNLEFGSCDKTSISFDSKEISHSDIKEPSSFDNIKSRSCDREKLQRHQSHEDHSKHMKSCNDKSTQGPKELTKKKSRRRKSKHDKYLEHRQVEQDETRMFRKANISEEQQVDILGEKEPNLNQTGSQLEILKAGQNSMNTKEQRCGLEYNIGAKEATSQGSHEVLSSEKQSSDLKGAVADNARLTYKTGRQKTLNIDQKQKHYARYSTPKVSMWSLVAFAHNILRKNAAVAILLIVFNLPHAYACTPTMKDQVAIVGDNAISCFQVPPRKDCSFHVNNDTCGTFSTMPGYDNQNNVGVDPNCTMKLAPHYKHGNFCLTLFNVSSGDKNISITYTGPNQSGCYGLLKVLKNPPDNLPYTCTPTIRDQVATVGDNVTSCFQVPLRENCSVHVNNDTCGSFNTMPGFDNQNHVKIYPNCTYKIAPHYKHVNFCLTLFNVSAGDKNISITYKGSDQSGCYGLLKVLNNPPDNNDKSNNLLWIILGLFIVVVAVVVFLILFVRRILKNRSYDVPDNGLEFREVQRPLMNGDSLPQTQVST</sequence>
<feature type="compositionally biased region" description="Basic and acidic residues" evidence="1">
    <location>
        <begin position="61"/>
        <end position="70"/>
    </location>
</feature>
<evidence type="ECO:0000313" key="4">
    <source>
        <dbReference type="Proteomes" id="UP000828390"/>
    </source>
</evidence>
<evidence type="ECO:0000313" key="3">
    <source>
        <dbReference type="EMBL" id="KAH3823540.1"/>
    </source>
</evidence>
<accession>A0A9D4GUZ2</accession>
<feature type="compositionally biased region" description="Basic and acidic residues" evidence="1">
    <location>
        <begin position="161"/>
        <end position="174"/>
    </location>
</feature>
<comment type="caution">
    <text evidence="3">The sequence shown here is derived from an EMBL/GenBank/DDBJ whole genome shotgun (WGS) entry which is preliminary data.</text>
</comment>
<dbReference type="EMBL" id="JAIWYP010000005">
    <property type="protein sequence ID" value="KAH3823540.1"/>
    <property type="molecule type" value="Genomic_DNA"/>
</dbReference>
<dbReference type="AlphaFoldDB" id="A0A9D4GUZ2"/>
<name>A0A9D4GUZ2_DREPO</name>